<accession>A0ABR4ED17</accession>
<evidence type="ECO:0000313" key="1">
    <source>
        <dbReference type="EMBL" id="KAL2280324.1"/>
    </source>
</evidence>
<feature type="non-terminal residue" evidence="1">
    <location>
        <position position="118"/>
    </location>
</feature>
<dbReference type="EMBL" id="JBAWTH010000067">
    <property type="protein sequence ID" value="KAL2280324.1"/>
    <property type="molecule type" value="Genomic_DNA"/>
</dbReference>
<evidence type="ECO:0000313" key="2">
    <source>
        <dbReference type="Proteomes" id="UP001600888"/>
    </source>
</evidence>
<proteinExistence type="predicted"/>
<keyword evidence="2" id="KW-1185">Reference proteome</keyword>
<organism evidence="1 2">
    <name type="scientific">Diaporthe vaccinii</name>
    <dbReference type="NCBI Taxonomy" id="105482"/>
    <lineage>
        <taxon>Eukaryota</taxon>
        <taxon>Fungi</taxon>
        <taxon>Dikarya</taxon>
        <taxon>Ascomycota</taxon>
        <taxon>Pezizomycotina</taxon>
        <taxon>Sordariomycetes</taxon>
        <taxon>Sordariomycetidae</taxon>
        <taxon>Diaporthales</taxon>
        <taxon>Diaporthaceae</taxon>
        <taxon>Diaporthe</taxon>
        <taxon>Diaporthe eres species complex</taxon>
    </lineage>
</organism>
<name>A0ABR4ED17_9PEZI</name>
<protein>
    <submittedName>
        <fullName evidence="1">Uncharacterized protein</fullName>
    </submittedName>
</protein>
<reference evidence="1 2" key="1">
    <citation type="submission" date="2024-03" db="EMBL/GenBank/DDBJ databases">
        <title>A high-quality draft genome sequence of Diaporthe vaccinii, a causative agent of upright dieback and viscid rot disease in cranberry plants.</title>
        <authorList>
            <person name="Sarrasin M."/>
            <person name="Lang B.F."/>
            <person name="Burger G."/>
        </authorList>
    </citation>
    <scope>NUCLEOTIDE SEQUENCE [LARGE SCALE GENOMIC DNA]</scope>
    <source>
        <strain evidence="1 2">IS7</strain>
    </source>
</reference>
<gene>
    <name evidence="1" type="ORF">FJTKL_12585</name>
</gene>
<sequence length="118" mass="11646">METEKELAVESSPLLTVYLHNAPRNPGAARATRLLPLKNNPSSNRPCPTCCTSHAVPVISACQLLVDVGHDNGVDGAGGVLGLGGPVTARVVLVLARAAGLPGAAGVGHLLLGGGGGG</sequence>
<dbReference type="Proteomes" id="UP001600888">
    <property type="component" value="Unassembled WGS sequence"/>
</dbReference>
<comment type="caution">
    <text evidence="1">The sequence shown here is derived from an EMBL/GenBank/DDBJ whole genome shotgun (WGS) entry which is preliminary data.</text>
</comment>